<gene>
    <name evidence="2" type="ORF">EM6_0643</name>
</gene>
<keyword evidence="2" id="KW-0223">Dioxygenase</keyword>
<dbReference type="EMBL" id="AP018827">
    <property type="protein sequence ID" value="BBF80065.1"/>
    <property type="molecule type" value="Genomic_DNA"/>
</dbReference>
<evidence type="ECO:0000313" key="3">
    <source>
        <dbReference type="Proteomes" id="UP000278756"/>
    </source>
</evidence>
<keyword evidence="2" id="KW-0560">Oxidoreductase</keyword>
<evidence type="ECO:0000313" key="2">
    <source>
        <dbReference type="EMBL" id="BBF80065.1"/>
    </source>
</evidence>
<name>A0A3G9G2J9_9CAUL</name>
<dbReference type="Gene3D" id="2.60.130.10">
    <property type="entry name" value="Aromatic compound dioxygenase"/>
    <property type="match status" value="1"/>
</dbReference>
<dbReference type="InterPro" id="IPR015889">
    <property type="entry name" value="Intradiol_dOase_core"/>
</dbReference>
<reference evidence="3" key="2">
    <citation type="journal article" date="2017" name="Plant Physiol. Biochem.">
        <title>Differential oxidative and antioxidative response of duckweed Lemna minor toward plant growth promoting/inhibiting bacteria.</title>
        <authorList>
            <person name="Ishizawa H."/>
            <person name="Kuroda M."/>
            <person name="Morikawa M."/>
            <person name="Ike M."/>
        </authorList>
    </citation>
    <scope>NUCLEOTIDE SEQUENCE [LARGE SCALE GENOMIC DNA]</scope>
    <source>
        <strain evidence="3">M6</strain>
    </source>
</reference>
<dbReference type="Proteomes" id="UP000278756">
    <property type="component" value="Chromosome 1"/>
</dbReference>
<dbReference type="PANTHER" id="PTHR34315:SF1">
    <property type="entry name" value="INTRADIOL RING-CLEAVAGE DIOXYGENASES DOMAIN-CONTAINING PROTEIN-RELATED"/>
    <property type="match status" value="1"/>
</dbReference>
<sequence length="178" mass="18617">MGSASGTAPGLPLTLTISLVNSGSGCTPLAGYVVYIWHCTRDGLYSLYSSTITAQNYLRGIQVSDSNGKVTFTTIFPGCYTGRMPHIHVEVYPSLAAATSYANKIKTTQFALDRTVCSTVYSTVSGYSASTTALNGITFATDNVFSDLSSSQLAAQTISLSGDTTNGYTGTITLGITI</sequence>
<accession>A0A3G9G2J9</accession>
<evidence type="ECO:0000259" key="1">
    <source>
        <dbReference type="Pfam" id="PF00775"/>
    </source>
</evidence>
<dbReference type="PANTHER" id="PTHR34315">
    <property type="match status" value="1"/>
</dbReference>
<dbReference type="AlphaFoldDB" id="A0A3G9G2J9"/>
<dbReference type="InterPro" id="IPR000627">
    <property type="entry name" value="Intradiol_dOase_C"/>
</dbReference>
<dbReference type="SUPFAM" id="SSF49482">
    <property type="entry name" value="Aromatic compound dioxygenase"/>
    <property type="match status" value="1"/>
</dbReference>
<organism evidence="2 3">
    <name type="scientific">Asticcacaulis excentricus</name>
    <dbReference type="NCBI Taxonomy" id="78587"/>
    <lineage>
        <taxon>Bacteria</taxon>
        <taxon>Pseudomonadati</taxon>
        <taxon>Pseudomonadota</taxon>
        <taxon>Alphaproteobacteria</taxon>
        <taxon>Caulobacterales</taxon>
        <taxon>Caulobacteraceae</taxon>
        <taxon>Asticcacaulis</taxon>
    </lineage>
</organism>
<dbReference type="GO" id="GO:0016702">
    <property type="term" value="F:oxidoreductase activity, acting on single donors with incorporation of molecular oxygen, incorporation of two atoms of oxygen"/>
    <property type="evidence" value="ECO:0007669"/>
    <property type="project" value="InterPro"/>
</dbReference>
<dbReference type="RefSeq" id="WP_232037080.1">
    <property type="nucleotide sequence ID" value="NZ_AP018827.1"/>
</dbReference>
<protein>
    <submittedName>
        <fullName evidence="2">Intradiol ring-cleavage dioxygenase</fullName>
    </submittedName>
</protein>
<dbReference type="Pfam" id="PF00775">
    <property type="entry name" value="Dioxygenase_C"/>
    <property type="match status" value="1"/>
</dbReference>
<feature type="domain" description="Intradiol ring-cleavage dioxygenases" evidence="1">
    <location>
        <begin position="5"/>
        <end position="83"/>
    </location>
</feature>
<proteinExistence type="predicted"/>
<reference evidence="3" key="1">
    <citation type="journal article" date="2017" name="Biotechnol. Biofuels">
        <title>Evaluation of environmental bacterial communities as a factor affecting the growth of duckweed Lemna minor.</title>
        <authorList>
            <person name="Ishizawa H."/>
            <person name="Kuroda M."/>
            <person name="Morikawa M."/>
            <person name="Ike M."/>
        </authorList>
    </citation>
    <scope>NUCLEOTIDE SEQUENCE [LARGE SCALE GENOMIC DNA]</scope>
    <source>
        <strain evidence="3">M6</strain>
    </source>
</reference>
<dbReference type="GO" id="GO:0008199">
    <property type="term" value="F:ferric iron binding"/>
    <property type="evidence" value="ECO:0007669"/>
    <property type="project" value="InterPro"/>
</dbReference>